<organism evidence="1 2">
    <name type="scientific">Eggerthella guodeyinii</name>
    <dbReference type="NCBI Taxonomy" id="2690837"/>
    <lineage>
        <taxon>Bacteria</taxon>
        <taxon>Bacillati</taxon>
        <taxon>Actinomycetota</taxon>
        <taxon>Coriobacteriia</taxon>
        <taxon>Eggerthellales</taxon>
        <taxon>Eggerthellaceae</taxon>
        <taxon>Eggerthella</taxon>
    </lineage>
</organism>
<dbReference type="PROSITE" id="PS50887">
    <property type="entry name" value="GGDEF"/>
    <property type="match status" value="1"/>
</dbReference>
<dbReference type="EMBL" id="CP063310">
    <property type="protein sequence ID" value="QOS69998.1"/>
    <property type="molecule type" value="Genomic_DNA"/>
</dbReference>
<sequence>MGDDPDEAIRSALGETAAYFDGDRAYVFELDEGRRLSSNTYEFCAPGATSEQERLQGVPFERQARTLGLLEGGASLYLDDTGDVPDFGIRERGVRSLVLVPLHSGGKLSGFLGVDNPRRNVAHIDHLGGLGDSVAAILQRRDSEEQILRDNRVMRDLMNDMPGGFVQQLVSPDGRTVPLFMNEEFCRMSGMSHDECFAYYGTDGFTGVHPDDNDMAKRELEKLIASRETITLRLRLFRGDGSYVPMQVFYRVTDDRDGNLLLSGYYTDLTDQLAVEERAMAEHDELTGLFNRTKLAHMKTDAYRDLASCGVLFFDVNHLKTVNDSEGHDQGDVLLRLVADGIASIADERVHGYRYGGDEFLVVACDGAEGELAGLVERWTARMRELADERQVAATAAVGSAWSEAPFTLNDLIRRADRAMYADKQRGKRDEG</sequence>
<dbReference type="InterPro" id="IPR013655">
    <property type="entry name" value="PAS_fold_3"/>
</dbReference>
<dbReference type="Gene3D" id="3.30.450.20">
    <property type="entry name" value="PAS domain"/>
    <property type="match status" value="1"/>
</dbReference>
<dbReference type="InterPro" id="IPR000160">
    <property type="entry name" value="GGDEF_dom"/>
</dbReference>
<dbReference type="NCBIfam" id="TIGR00229">
    <property type="entry name" value="sensory_box"/>
    <property type="match status" value="1"/>
</dbReference>
<accession>A0A6L7ISU0</accession>
<dbReference type="Pfam" id="PF08447">
    <property type="entry name" value="PAS_3"/>
    <property type="match status" value="1"/>
</dbReference>
<dbReference type="Proteomes" id="UP000478463">
    <property type="component" value="Chromosome"/>
</dbReference>
<dbReference type="Pfam" id="PF00990">
    <property type="entry name" value="GGDEF"/>
    <property type="match status" value="1"/>
</dbReference>
<evidence type="ECO:0000313" key="1">
    <source>
        <dbReference type="EMBL" id="QOS69998.1"/>
    </source>
</evidence>
<evidence type="ECO:0000313" key="2">
    <source>
        <dbReference type="Proteomes" id="UP000478463"/>
    </source>
</evidence>
<dbReference type="Gene3D" id="3.30.450.40">
    <property type="match status" value="1"/>
</dbReference>
<dbReference type="SUPFAM" id="SSF55785">
    <property type="entry name" value="PYP-like sensor domain (PAS domain)"/>
    <property type="match status" value="1"/>
</dbReference>
<dbReference type="PANTHER" id="PTHR44757:SF2">
    <property type="entry name" value="BIOFILM ARCHITECTURE MAINTENANCE PROTEIN MBAA"/>
    <property type="match status" value="1"/>
</dbReference>
<dbReference type="AlphaFoldDB" id="A0A6L7ISU0"/>
<dbReference type="InterPro" id="IPR043128">
    <property type="entry name" value="Rev_trsase/Diguanyl_cyclase"/>
</dbReference>
<dbReference type="SMART" id="SM00267">
    <property type="entry name" value="GGDEF"/>
    <property type="match status" value="1"/>
</dbReference>
<protein>
    <submittedName>
        <fullName evidence="1">Diguanylate cyclase</fullName>
    </submittedName>
</protein>
<dbReference type="PANTHER" id="PTHR44757">
    <property type="entry name" value="DIGUANYLATE CYCLASE DGCP"/>
    <property type="match status" value="1"/>
</dbReference>
<dbReference type="InterPro" id="IPR052155">
    <property type="entry name" value="Biofilm_reg_signaling"/>
</dbReference>
<dbReference type="InterPro" id="IPR003018">
    <property type="entry name" value="GAF"/>
</dbReference>
<dbReference type="KEGG" id="egd:GS424_009240"/>
<dbReference type="NCBIfam" id="TIGR00254">
    <property type="entry name" value="GGDEF"/>
    <property type="match status" value="1"/>
</dbReference>
<proteinExistence type="predicted"/>
<dbReference type="InterPro" id="IPR000014">
    <property type="entry name" value="PAS"/>
</dbReference>
<dbReference type="Pfam" id="PF01590">
    <property type="entry name" value="GAF"/>
    <property type="match status" value="1"/>
</dbReference>
<dbReference type="InterPro" id="IPR029016">
    <property type="entry name" value="GAF-like_dom_sf"/>
</dbReference>
<dbReference type="InterPro" id="IPR035965">
    <property type="entry name" value="PAS-like_dom_sf"/>
</dbReference>
<name>A0A6L7ISU0_9ACTN</name>
<dbReference type="SUPFAM" id="SSF55781">
    <property type="entry name" value="GAF domain-like"/>
    <property type="match status" value="1"/>
</dbReference>
<reference evidence="1 2" key="1">
    <citation type="submission" date="2020-10" db="EMBL/GenBank/DDBJ databases">
        <title>Eggerthella sp. nov., isolated from human feces.</title>
        <authorList>
            <person name="Yajun G."/>
        </authorList>
    </citation>
    <scope>NUCLEOTIDE SEQUENCE [LARGE SCALE GENOMIC DNA]</scope>
    <source>
        <strain evidence="1 2">HF-1101</strain>
    </source>
</reference>
<dbReference type="Gene3D" id="3.30.70.270">
    <property type="match status" value="1"/>
</dbReference>
<gene>
    <name evidence="1" type="ORF">GS424_009240</name>
</gene>
<dbReference type="CDD" id="cd01949">
    <property type="entry name" value="GGDEF"/>
    <property type="match status" value="1"/>
</dbReference>
<dbReference type="SUPFAM" id="SSF55073">
    <property type="entry name" value="Nucleotide cyclase"/>
    <property type="match status" value="1"/>
</dbReference>
<dbReference type="CDD" id="cd00130">
    <property type="entry name" value="PAS"/>
    <property type="match status" value="1"/>
</dbReference>
<dbReference type="InterPro" id="IPR029787">
    <property type="entry name" value="Nucleotide_cyclase"/>
</dbReference>